<evidence type="ECO:0000313" key="4">
    <source>
        <dbReference type="Proteomes" id="UP001651158"/>
    </source>
</evidence>
<dbReference type="EMBL" id="JAKROA010000015">
    <property type="protein sequence ID" value="KAL5103842.1"/>
    <property type="molecule type" value="Genomic_DNA"/>
</dbReference>
<reference evidence="2 4" key="1">
    <citation type="journal article" date="2022" name="Front. Cell. Infect. Microbiol.">
        <title>The Genomes of Two Strains of Taenia crassiceps the Animal Model for the Study of Human Cysticercosis.</title>
        <authorList>
            <person name="Bobes R.J."/>
            <person name="Estrada K."/>
            <person name="Rios-Valencia D.G."/>
            <person name="Calderon-Gallegos A."/>
            <person name="de la Torre P."/>
            <person name="Carrero J.C."/>
            <person name="Sanchez-Flores A."/>
            <person name="Laclette J.P."/>
        </authorList>
    </citation>
    <scope>NUCLEOTIDE SEQUENCE [LARGE SCALE GENOMIC DNA]</scope>
    <source>
        <strain evidence="2">WFUcys</strain>
    </source>
</reference>
<dbReference type="PROSITE" id="PS51257">
    <property type="entry name" value="PROKAR_LIPOPROTEIN"/>
    <property type="match status" value="1"/>
</dbReference>
<evidence type="ECO:0000313" key="3">
    <source>
        <dbReference type="EMBL" id="KAL5104007.1"/>
    </source>
</evidence>
<keyword evidence="4" id="KW-1185">Reference proteome</keyword>
<protein>
    <recommendedName>
        <fullName evidence="5">Secreted protein</fullName>
    </recommendedName>
</protein>
<evidence type="ECO:0008006" key="5">
    <source>
        <dbReference type="Google" id="ProtNLM"/>
    </source>
</evidence>
<proteinExistence type="predicted"/>
<keyword evidence="1" id="KW-0732">Signal</keyword>
<evidence type="ECO:0000313" key="2">
    <source>
        <dbReference type="EMBL" id="KAL5103842.1"/>
    </source>
</evidence>
<dbReference type="Proteomes" id="UP001651158">
    <property type="component" value="Unassembled WGS sequence"/>
</dbReference>
<dbReference type="EMBL" id="JAKROA010000015">
    <property type="protein sequence ID" value="KAL5104007.1"/>
    <property type="molecule type" value="Genomic_DNA"/>
</dbReference>
<feature type="chain" id="PRO_5045031950" description="Secreted protein" evidence="1">
    <location>
        <begin position="19"/>
        <end position="100"/>
    </location>
</feature>
<name>A0ABR4Q2E9_9CEST</name>
<accession>A0ABR4Q2E9</accession>
<evidence type="ECO:0000256" key="1">
    <source>
        <dbReference type="SAM" id="SignalP"/>
    </source>
</evidence>
<gene>
    <name evidence="2" type="ORF">TcWFU_001717</name>
    <name evidence="3" type="ORF">TcWFU_009678</name>
</gene>
<reference evidence="2" key="2">
    <citation type="submission" date="2024-12" db="EMBL/GenBank/DDBJ databases">
        <authorList>
            <person name="Estrada K."/>
            <person name="Bobes R.J."/>
            <person name="Sanchez-Flores A."/>
            <person name="Laclette J.P."/>
        </authorList>
    </citation>
    <scope>NUCLEOTIDE SEQUENCE</scope>
    <source>
        <strain evidence="2">WFUcys</strain>
        <tissue evidence="2">Peritoneal cavity of infected mice</tissue>
    </source>
</reference>
<feature type="signal peptide" evidence="1">
    <location>
        <begin position="1"/>
        <end position="18"/>
    </location>
</feature>
<sequence>MLVRFLHLHVRWFNCTLASPLHLGAGSCAELVPWEGEAEADGCADGGVQSGLLECSMVQCVEVSGSSLFHSKCVVNSWRDFRLGQQSALVLCCLILLRQC</sequence>
<comment type="caution">
    <text evidence="2">The sequence shown here is derived from an EMBL/GenBank/DDBJ whole genome shotgun (WGS) entry which is preliminary data.</text>
</comment>
<organism evidence="2 4">
    <name type="scientific">Taenia crassiceps</name>
    <dbReference type="NCBI Taxonomy" id="6207"/>
    <lineage>
        <taxon>Eukaryota</taxon>
        <taxon>Metazoa</taxon>
        <taxon>Spiralia</taxon>
        <taxon>Lophotrochozoa</taxon>
        <taxon>Platyhelminthes</taxon>
        <taxon>Cestoda</taxon>
        <taxon>Eucestoda</taxon>
        <taxon>Cyclophyllidea</taxon>
        <taxon>Taeniidae</taxon>
        <taxon>Taenia</taxon>
    </lineage>
</organism>